<dbReference type="GO" id="GO:0005509">
    <property type="term" value="F:calcium ion binding"/>
    <property type="evidence" value="ECO:0007669"/>
    <property type="project" value="InterPro"/>
</dbReference>
<evidence type="ECO:0000313" key="3">
    <source>
        <dbReference type="RefSeq" id="XP_022079333.1"/>
    </source>
</evidence>
<dbReference type="PANTHER" id="PTHR10697:SF1">
    <property type="entry name" value="MAMMALIAN EPENDYMIN-RELATED PROTEIN 1"/>
    <property type="match status" value="1"/>
</dbReference>
<dbReference type="AlphaFoldDB" id="A0A8B7XF08"/>
<dbReference type="InterPro" id="IPR001299">
    <property type="entry name" value="Ependymin"/>
</dbReference>
<name>A0A8B7XF08_ACAPL</name>
<keyword evidence="2" id="KW-1185">Reference proteome</keyword>
<keyword evidence="1" id="KW-0732">Signal</keyword>
<dbReference type="GO" id="GO:0005764">
    <property type="term" value="C:lysosome"/>
    <property type="evidence" value="ECO:0007669"/>
    <property type="project" value="TreeGrafter"/>
</dbReference>
<dbReference type="Pfam" id="PF00811">
    <property type="entry name" value="Ependymin"/>
    <property type="match status" value="1"/>
</dbReference>
<dbReference type="GO" id="GO:0005576">
    <property type="term" value="C:extracellular region"/>
    <property type="evidence" value="ECO:0007669"/>
    <property type="project" value="InterPro"/>
</dbReference>
<evidence type="ECO:0000256" key="1">
    <source>
        <dbReference type="SAM" id="SignalP"/>
    </source>
</evidence>
<protein>
    <submittedName>
        <fullName evidence="3">Mammalian ependymin-related protein 1-like</fullName>
    </submittedName>
</protein>
<dbReference type="Proteomes" id="UP000694845">
    <property type="component" value="Unplaced"/>
</dbReference>
<dbReference type="OrthoDB" id="6084362at2759"/>
<evidence type="ECO:0000313" key="2">
    <source>
        <dbReference type="Proteomes" id="UP000694845"/>
    </source>
</evidence>
<dbReference type="PANTHER" id="PTHR10697">
    <property type="entry name" value="MAMMALIAN EPENDYMIN-RELATED PROTEIN 1"/>
    <property type="match status" value="1"/>
</dbReference>
<feature type="signal peptide" evidence="1">
    <location>
        <begin position="1"/>
        <end position="21"/>
    </location>
</feature>
<dbReference type="GO" id="GO:0007160">
    <property type="term" value="P:cell-matrix adhesion"/>
    <property type="evidence" value="ECO:0007669"/>
    <property type="project" value="InterPro"/>
</dbReference>
<proteinExistence type="predicted"/>
<dbReference type="KEGG" id="aplc:110973113"/>
<gene>
    <name evidence="3" type="primary">LOC110973113</name>
</gene>
<dbReference type="OMA" id="FDVPAIC"/>
<reference evidence="3" key="1">
    <citation type="submission" date="2025-08" db="UniProtKB">
        <authorList>
            <consortium name="RefSeq"/>
        </authorList>
    </citation>
    <scope>IDENTIFICATION</scope>
</reference>
<dbReference type="GeneID" id="110973113"/>
<sequence length="287" mass="32816">MKGSLLLIVQVCLYLCYSASAGIVPVLRANGLMNAAIDPPTPTPCKTPLLWEGRYSEWNHNAGTNNRYTISFDGVKRRKWIEEELKSMRPGRRLFKFLILFDEQVTYKIDPTYNVCTKIPMEPWRNFSIPPSALFEDNYLIGGPEGNLNVTEWSDRQPARHRESWIGGFTEKGCWPVFDIFTFTNDTVSIAYTTRFFDLTSGIKNMSVFDVPAICKGLVTPSTKPPGTWQWTNLVDWVKELLLGPQKVDDGGIELTYEVDVPVTTEAPSMVDNQYPTQTYWRPRIPW</sequence>
<organism evidence="2 3">
    <name type="scientific">Acanthaster planci</name>
    <name type="common">Crown-of-thorns starfish</name>
    <dbReference type="NCBI Taxonomy" id="133434"/>
    <lineage>
        <taxon>Eukaryota</taxon>
        <taxon>Metazoa</taxon>
        <taxon>Echinodermata</taxon>
        <taxon>Eleutherozoa</taxon>
        <taxon>Asterozoa</taxon>
        <taxon>Asteroidea</taxon>
        <taxon>Valvatacea</taxon>
        <taxon>Valvatida</taxon>
        <taxon>Acanthasteridae</taxon>
        <taxon>Acanthaster</taxon>
    </lineage>
</organism>
<feature type="chain" id="PRO_5034939426" evidence="1">
    <location>
        <begin position="22"/>
        <end position="287"/>
    </location>
</feature>
<dbReference type="RefSeq" id="XP_022079333.1">
    <property type="nucleotide sequence ID" value="XM_022223641.1"/>
</dbReference>
<accession>A0A8B7XF08</accession>